<evidence type="ECO:0000259" key="4">
    <source>
        <dbReference type="SMART" id="SM00701"/>
    </source>
</evidence>
<dbReference type="Pfam" id="PF01510">
    <property type="entry name" value="Amidase_2"/>
    <property type="match status" value="1"/>
</dbReference>
<sequence>MPPSKTRYVTACQQLLALGLVLAALTPAASVISLDVVREEPSRGASAGHPAASLSAYTKAQAKESVLPAAPVDPDVTEVALTAAPAAAGHKTSSLVPGRVTANARSKPGMLPGSTQVTSVPEPVTGYGAIGVTWEHGVQMTEQTLSFQLRTRTGDTWTDWSLLPYDADHAPDPNSAEGRHSRPGTEPVIVGDVDQVQIRALSKSGVVPADMKLAVIDPGTPTRTVTERGALDTNTMDGSTGDPASLVEAEALADDTLVDTTSGTTSSDGAISMSAATYTPKPVIYSRAQWGADESMRDKSSLHYYEVHAGFVHHTVNANDYTRNEVPGIIRSIYAYHTQSKGWSDIGYNFVVDRFGRIWEARYGGIDRPVVGAHTLGYNDYSFAMSAIGNYDIKQPSEAMVQAYGALFAWKLSLHGVNAASTKQWVGSKYFQAINGHRDAGQTACPGRYLYARIPDIRKLAAEAQRGWAGRQLESNLASTVNPDLIVRRASDGQAFILPTGGMTGFAPAATVPVEVAAGDTVTPTGDITGDGEGDLLVQAADGTSRVLPGDGKGGFGAAIKPGTAFQGRDLVTAVGDVNGDGRNDLVARRTSDGALNTYLGSGQGGFLRRYVGTGFAGYDKLAATGDVNGDGFGDLLARDRTGKLWLYAGTGTKAFAAAVPLAGSWGKYDTITGYGDYNADGLGDLLVRAAGEPAYVLPSHGDGTFGHALGPVNRAMGPDSLAGADLTAGPTPDLLTRTGNTLAILPNNGTFDLGPAIPTGIDVSSANRLLNAGDWDRDGFGDIITRNATTGVLYLRRGDGTGHFGKAIQIGTGFGQVGLLAAVGDMTGDGYPDLMGQPAGHDIRIYPGNGLAGLKMSYVAHGAIDAGTQIPVGRWDGDGAPDSLFRKGSRLTLYPGNGPGGLTSPKTVGLDLTPYDWFIGISDESLTGHPDVLAREKATGYLWLFQGTESGFAKRRFMGEGMQAYDLAG</sequence>
<dbReference type="InterPro" id="IPR002502">
    <property type="entry name" value="Amidase_domain"/>
</dbReference>
<dbReference type="InterPro" id="IPR028994">
    <property type="entry name" value="Integrin_alpha_N"/>
</dbReference>
<dbReference type="SUPFAM" id="SSF69318">
    <property type="entry name" value="Integrin alpha N-terminal domain"/>
    <property type="match status" value="2"/>
</dbReference>
<accession>A0A7W3IXB9</accession>
<name>A0A7W3IXB9_9ACTN</name>
<feature type="domain" description="Peptidoglycan recognition protein family" evidence="4">
    <location>
        <begin position="282"/>
        <end position="431"/>
    </location>
</feature>
<dbReference type="Gene3D" id="3.40.80.10">
    <property type="entry name" value="Peptidoglycan recognition protein-like"/>
    <property type="match status" value="1"/>
</dbReference>
<dbReference type="GO" id="GO:0008270">
    <property type="term" value="F:zinc ion binding"/>
    <property type="evidence" value="ECO:0007669"/>
    <property type="project" value="InterPro"/>
</dbReference>
<evidence type="ECO:0000313" key="6">
    <source>
        <dbReference type="Proteomes" id="UP000580910"/>
    </source>
</evidence>
<dbReference type="Pfam" id="PF13517">
    <property type="entry name" value="FG-GAP_3"/>
    <property type="match status" value="2"/>
</dbReference>
<dbReference type="RefSeq" id="WP_182536748.1">
    <property type="nucleotide sequence ID" value="NZ_JACGXA010000001.1"/>
</dbReference>
<evidence type="ECO:0000256" key="1">
    <source>
        <dbReference type="ARBA" id="ARBA00007553"/>
    </source>
</evidence>
<evidence type="ECO:0000256" key="3">
    <source>
        <dbReference type="SAM" id="MobiDB-lite"/>
    </source>
</evidence>
<dbReference type="PANTHER" id="PTHR11022:SF41">
    <property type="entry name" value="PEPTIDOGLYCAN-RECOGNITION PROTEIN LC-RELATED"/>
    <property type="match status" value="1"/>
</dbReference>
<proteinExistence type="inferred from homology"/>
<dbReference type="GO" id="GO:0009253">
    <property type="term" value="P:peptidoglycan catabolic process"/>
    <property type="evidence" value="ECO:0007669"/>
    <property type="project" value="InterPro"/>
</dbReference>
<gene>
    <name evidence="5" type="ORF">FB382_000634</name>
</gene>
<dbReference type="AlphaFoldDB" id="A0A7W3IXB9"/>
<evidence type="ECO:0000313" key="5">
    <source>
        <dbReference type="EMBL" id="MBA8802343.1"/>
    </source>
</evidence>
<feature type="region of interest" description="Disordered" evidence="3">
    <location>
        <begin position="168"/>
        <end position="187"/>
    </location>
</feature>
<dbReference type="CDD" id="cd06583">
    <property type="entry name" value="PGRP"/>
    <property type="match status" value="1"/>
</dbReference>
<protein>
    <recommendedName>
        <fullName evidence="4">Peptidoglycan recognition protein family domain-containing protein</fullName>
    </recommendedName>
</protein>
<comment type="caution">
    <text evidence="5">The sequence shown here is derived from an EMBL/GenBank/DDBJ whole genome shotgun (WGS) entry which is preliminary data.</text>
</comment>
<dbReference type="SUPFAM" id="SSF55846">
    <property type="entry name" value="N-acetylmuramoyl-L-alanine amidase-like"/>
    <property type="match status" value="1"/>
</dbReference>
<dbReference type="InterPro" id="IPR036505">
    <property type="entry name" value="Amidase/PGRP_sf"/>
</dbReference>
<dbReference type="GO" id="GO:0008745">
    <property type="term" value="F:N-acetylmuramoyl-L-alanine amidase activity"/>
    <property type="evidence" value="ECO:0007669"/>
    <property type="project" value="InterPro"/>
</dbReference>
<evidence type="ECO:0000256" key="2">
    <source>
        <dbReference type="ARBA" id="ARBA00022729"/>
    </source>
</evidence>
<keyword evidence="6" id="KW-1185">Reference proteome</keyword>
<dbReference type="InterPro" id="IPR015510">
    <property type="entry name" value="PGRP"/>
</dbReference>
<dbReference type="Gene3D" id="2.130.10.130">
    <property type="entry name" value="Integrin alpha, N-terminal"/>
    <property type="match status" value="2"/>
</dbReference>
<dbReference type="Proteomes" id="UP000580910">
    <property type="component" value="Unassembled WGS sequence"/>
</dbReference>
<comment type="similarity">
    <text evidence="1">Belongs to the N-acetylmuramoyl-L-alanine amidase 2 family.</text>
</comment>
<reference evidence="5 6" key="1">
    <citation type="submission" date="2020-07" db="EMBL/GenBank/DDBJ databases">
        <title>Sequencing the genomes of 1000 actinobacteria strains.</title>
        <authorList>
            <person name="Klenk H.-P."/>
        </authorList>
    </citation>
    <scope>NUCLEOTIDE SEQUENCE [LARGE SCALE GENOMIC DNA]</scope>
    <source>
        <strain evidence="5 6">DSM 21349</strain>
    </source>
</reference>
<dbReference type="SMART" id="SM00701">
    <property type="entry name" value="PGRP"/>
    <property type="match status" value="1"/>
</dbReference>
<dbReference type="PANTHER" id="PTHR11022">
    <property type="entry name" value="PEPTIDOGLYCAN RECOGNITION PROTEIN"/>
    <property type="match status" value="1"/>
</dbReference>
<keyword evidence="2" id="KW-0732">Signal</keyword>
<dbReference type="InterPro" id="IPR013517">
    <property type="entry name" value="FG-GAP"/>
</dbReference>
<dbReference type="InterPro" id="IPR006619">
    <property type="entry name" value="PGRP_domain_met/bac"/>
</dbReference>
<dbReference type="EMBL" id="JACGXA010000001">
    <property type="protein sequence ID" value="MBA8802343.1"/>
    <property type="molecule type" value="Genomic_DNA"/>
</dbReference>
<organism evidence="5 6">
    <name type="scientific">Nocardioides ginsengisegetis</name>
    <dbReference type="NCBI Taxonomy" id="661491"/>
    <lineage>
        <taxon>Bacteria</taxon>
        <taxon>Bacillati</taxon>
        <taxon>Actinomycetota</taxon>
        <taxon>Actinomycetes</taxon>
        <taxon>Propionibacteriales</taxon>
        <taxon>Nocardioidaceae</taxon>
        <taxon>Nocardioides</taxon>
    </lineage>
</organism>